<evidence type="ECO:0000313" key="5">
    <source>
        <dbReference type="Proteomes" id="UP000829494"/>
    </source>
</evidence>
<protein>
    <submittedName>
        <fullName evidence="4">Carbohydrate binding module (Family 6)</fullName>
    </submittedName>
</protein>
<reference evidence="4 5" key="1">
    <citation type="submission" date="2022-03" db="EMBL/GenBank/DDBJ databases">
        <title>Complete genome of Streptomyces rimosus ssp. rimosus R7 (=ATCC 10970).</title>
        <authorList>
            <person name="Beganovic S."/>
            <person name="Ruckert C."/>
            <person name="Busche T."/>
            <person name="Kalinowski J."/>
            <person name="Wittmann C."/>
        </authorList>
    </citation>
    <scope>NUCLEOTIDE SEQUENCE [LARGE SCALE GENOMIC DNA]</scope>
    <source>
        <strain evidence="4 5">R7</strain>
    </source>
</reference>
<feature type="domain" description="CBM6" evidence="3">
    <location>
        <begin position="182"/>
        <end position="314"/>
    </location>
</feature>
<dbReference type="Proteomes" id="UP000829494">
    <property type="component" value="Chromosome"/>
</dbReference>
<feature type="compositionally biased region" description="Low complexity" evidence="1">
    <location>
        <begin position="59"/>
        <end position="87"/>
    </location>
</feature>
<evidence type="ECO:0000256" key="2">
    <source>
        <dbReference type="SAM" id="Phobius"/>
    </source>
</evidence>
<keyword evidence="2" id="KW-1133">Transmembrane helix</keyword>
<keyword evidence="2" id="KW-0812">Transmembrane</keyword>
<keyword evidence="2" id="KW-0472">Membrane</keyword>
<dbReference type="GeneID" id="66857192"/>
<accession>A0ABY3Z089</accession>
<feature type="compositionally biased region" description="Basic and acidic residues" evidence="1">
    <location>
        <begin position="168"/>
        <end position="178"/>
    </location>
</feature>
<feature type="compositionally biased region" description="Low complexity" evidence="1">
    <location>
        <begin position="36"/>
        <end position="47"/>
    </location>
</feature>
<organism evidence="4 5">
    <name type="scientific">Streptomyces rimosus subsp. rimosus</name>
    <dbReference type="NCBI Taxonomy" id="132474"/>
    <lineage>
        <taxon>Bacteria</taxon>
        <taxon>Bacillati</taxon>
        <taxon>Actinomycetota</taxon>
        <taxon>Actinomycetes</taxon>
        <taxon>Kitasatosporales</taxon>
        <taxon>Streptomycetaceae</taxon>
        <taxon>Streptomyces</taxon>
    </lineage>
</organism>
<dbReference type="SUPFAM" id="SSF49785">
    <property type="entry name" value="Galactose-binding domain-like"/>
    <property type="match status" value="1"/>
</dbReference>
<keyword evidence="5" id="KW-1185">Reference proteome</keyword>
<feature type="compositionally biased region" description="Low complexity" evidence="1">
    <location>
        <begin position="179"/>
        <end position="196"/>
    </location>
</feature>
<feature type="transmembrane region" description="Helical" evidence="2">
    <location>
        <begin position="123"/>
        <end position="144"/>
    </location>
</feature>
<dbReference type="EMBL" id="CP094298">
    <property type="protein sequence ID" value="UNZ03712.1"/>
    <property type="molecule type" value="Genomic_DNA"/>
</dbReference>
<gene>
    <name evidence="4" type="ORF">SRIMR7_16245</name>
</gene>
<dbReference type="InterPro" id="IPR008979">
    <property type="entry name" value="Galactose-bd-like_sf"/>
</dbReference>
<dbReference type="InterPro" id="IPR005084">
    <property type="entry name" value="CBM6"/>
</dbReference>
<dbReference type="PROSITE" id="PS51175">
    <property type="entry name" value="CBM6"/>
    <property type="match status" value="1"/>
</dbReference>
<dbReference type="RefSeq" id="WP_003981237.1">
    <property type="nucleotide sequence ID" value="NZ_CP043497.1"/>
</dbReference>
<proteinExistence type="predicted"/>
<evidence type="ECO:0000313" key="4">
    <source>
        <dbReference type="EMBL" id="UNZ03712.1"/>
    </source>
</evidence>
<dbReference type="Gene3D" id="2.60.120.260">
    <property type="entry name" value="Galactose-binding domain-like"/>
    <property type="match status" value="1"/>
</dbReference>
<feature type="region of interest" description="Disordered" evidence="1">
    <location>
        <begin position="147"/>
        <end position="203"/>
    </location>
</feature>
<evidence type="ECO:0000256" key="1">
    <source>
        <dbReference type="SAM" id="MobiDB-lite"/>
    </source>
</evidence>
<feature type="region of interest" description="Disordered" evidence="1">
    <location>
        <begin position="1"/>
        <end position="121"/>
    </location>
</feature>
<evidence type="ECO:0000259" key="3">
    <source>
        <dbReference type="PROSITE" id="PS51175"/>
    </source>
</evidence>
<name>A0ABY3Z089_STRRM</name>
<sequence>MTAGNNGAGTPEDDDPFAHLYRSEGGEGGAQGAAGGSAARRPGVPRASYNQVRAVGERQYGQRQYGQQQVPAQQPYGQQGQQPYGQQNAHYAAPETLPGGNGTRQGPPPGHGQDGPPRRSHKGLLIGAISVVAVVCIGIGVAMLTNQGDKKDEAGGGDPTPTAGESVKPSDKPSDKPTKAPLPKEAAASLSLSPEATTDKSVPGAKAANGAYVSLNKVGAAATWSVDVPDGGDYTLLVDYGVPGKDAKTSLSVNGGSPDKINMSNFAHAGEGAWDKGWTHTWRWIKLNKGTNTLKISCEQGDQCEVNLDRVQLKAGHVKG</sequence>
<feature type="compositionally biased region" description="Gly residues" evidence="1">
    <location>
        <begin position="26"/>
        <end position="35"/>
    </location>
</feature>